<dbReference type="Gene3D" id="1.10.150.240">
    <property type="entry name" value="Putative phosphatase, domain 2"/>
    <property type="match status" value="1"/>
</dbReference>
<dbReference type="InterPro" id="IPR006439">
    <property type="entry name" value="HAD-SF_hydro_IA"/>
</dbReference>
<dbReference type="EMBL" id="LCMI01000011">
    <property type="protein sequence ID" value="KKU32455.1"/>
    <property type="molecule type" value="Genomic_DNA"/>
</dbReference>
<dbReference type="NCBIfam" id="TIGR01549">
    <property type="entry name" value="HAD-SF-IA-v1"/>
    <property type="match status" value="1"/>
</dbReference>
<dbReference type="SFLD" id="SFLDG01135">
    <property type="entry name" value="C1.5.6:_HAD__Beta-PGM__Phospha"/>
    <property type="match status" value="1"/>
</dbReference>
<dbReference type="PANTHER" id="PTHR43434">
    <property type="entry name" value="PHOSPHOGLYCOLATE PHOSPHATASE"/>
    <property type="match status" value="1"/>
</dbReference>
<dbReference type="InterPro" id="IPR036412">
    <property type="entry name" value="HAD-like_sf"/>
</dbReference>
<dbReference type="GO" id="GO:0006281">
    <property type="term" value="P:DNA repair"/>
    <property type="evidence" value="ECO:0007669"/>
    <property type="project" value="TreeGrafter"/>
</dbReference>
<evidence type="ECO:0000313" key="2">
    <source>
        <dbReference type="Proteomes" id="UP000034794"/>
    </source>
</evidence>
<evidence type="ECO:0000313" key="1">
    <source>
        <dbReference type="EMBL" id="KKU32455.1"/>
    </source>
</evidence>
<dbReference type="InterPro" id="IPR041492">
    <property type="entry name" value="HAD_2"/>
</dbReference>
<dbReference type="GO" id="GO:0005829">
    <property type="term" value="C:cytosol"/>
    <property type="evidence" value="ECO:0007669"/>
    <property type="project" value="TreeGrafter"/>
</dbReference>
<comment type="caution">
    <text evidence="1">The sequence shown here is derived from an EMBL/GenBank/DDBJ whole genome shotgun (WGS) entry which is preliminary data.</text>
</comment>
<reference evidence="1 2" key="1">
    <citation type="journal article" date="2015" name="Nature">
        <title>rRNA introns, odd ribosomes, and small enigmatic genomes across a large radiation of phyla.</title>
        <authorList>
            <person name="Brown C.T."/>
            <person name="Hug L.A."/>
            <person name="Thomas B.C."/>
            <person name="Sharon I."/>
            <person name="Castelle C.J."/>
            <person name="Singh A."/>
            <person name="Wilkins M.J."/>
            <person name="Williams K.H."/>
            <person name="Banfield J.F."/>
        </authorList>
    </citation>
    <scope>NUCLEOTIDE SEQUENCE [LARGE SCALE GENOMIC DNA]</scope>
</reference>
<sequence>MKYKYFLFDWDGSLADTLPIWFEGFKKVFAKNGIQVTNEVIGREVIGDWLGPERLGITGSENFFEELEAEVIDRLNNAILNPGVFELLSKIKKNGGKIGVVTASRKRWVKGALRKNNLRDLVDVFLGKEDVEYVKPDPEGVLKALGLMQGKTNEALMVGDNEKDIVAGKRAGVDTGIYFPSRYEEYYTRDKQLGLGANYIIQDFGEMEKFL</sequence>
<dbReference type="Gene3D" id="3.40.50.1000">
    <property type="entry name" value="HAD superfamily/HAD-like"/>
    <property type="match status" value="1"/>
</dbReference>
<dbReference type="GO" id="GO:0008967">
    <property type="term" value="F:phosphoglycolate phosphatase activity"/>
    <property type="evidence" value="ECO:0007669"/>
    <property type="project" value="TreeGrafter"/>
</dbReference>
<keyword evidence="1" id="KW-0378">Hydrolase</keyword>
<gene>
    <name evidence="1" type="ORF">UX47_C0011G0016</name>
</gene>
<protein>
    <submittedName>
        <fullName evidence="1">HAD-superfamily hydrolase, subfamily IA, variant 3</fullName>
    </submittedName>
</protein>
<dbReference type="Pfam" id="PF13419">
    <property type="entry name" value="HAD_2"/>
    <property type="match status" value="1"/>
</dbReference>
<name>A0A0G1SGI4_9BACT</name>
<dbReference type="PANTHER" id="PTHR43434:SF1">
    <property type="entry name" value="PHOSPHOGLYCOLATE PHOSPHATASE"/>
    <property type="match status" value="1"/>
</dbReference>
<proteinExistence type="predicted"/>
<dbReference type="AlphaFoldDB" id="A0A0G1SGI4"/>
<dbReference type="InterPro" id="IPR050155">
    <property type="entry name" value="HAD-like_hydrolase_sf"/>
</dbReference>
<accession>A0A0G1SGI4</accession>
<dbReference type="SFLD" id="SFLDG01129">
    <property type="entry name" value="C1.5:_HAD__Beta-PGM__Phosphata"/>
    <property type="match status" value="1"/>
</dbReference>
<dbReference type="SFLD" id="SFLDS00003">
    <property type="entry name" value="Haloacid_Dehalogenase"/>
    <property type="match status" value="1"/>
</dbReference>
<organism evidence="1 2">
    <name type="scientific">Candidatus Collierbacteria bacterium GW2011_GWA2_46_26</name>
    <dbReference type="NCBI Taxonomy" id="1618381"/>
    <lineage>
        <taxon>Bacteria</taxon>
        <taxon>Candidatus Collieribacteriota</taxon>
    </lineage>
</organism>
<dbReference type="InterPro" id="IPR023214">
    <property type="entry name" value="HAD_sf"/>
</dbReference>
<dbReference type="SUPFAM" id="SSF56784">
    <property type="entry name" value="HAD-like"/>
    <property type="match status" value="1"/>
</dbReference>
<dbReference type="InterPro" id="IPR023198">
    <property type="entry name" value="PGP-like_dom2"/>
</dbReference>
<dbReference type="Proteomes" id="UP000034794">
    <property type="component" value="Unassembled WGS sequence"/>
</dbReference>